<keyword evidence="7" id="KW-1185">Reference proteome</keyword>
<evidence type="ECO:0000256" key="2">
    <source>
        <dbReference type="ARBA" id="ARBA00022692"/>
    </source>
</evidence>
<evidence type="ECO:0008006" key="8">
    <source>
        <dbReference type="Google" id="ProtNLM"/>
    </source>
</evidence>
<accession>A0AAN6Q1V5</accession>
<evidence type="ECO:0000256" key="4">
    <source>
        <dbReference type="ARBA" id="ARBA00023136"/>
    </source>
</evidence>
<evidence type="ECO:0000256" key="3">
    <source>
        <dbReference type="ARBA" id="ARBA00022989"/>
    </source>
</evidence>
<feature type="compositionally biased region" description="Basic and acidic residues" evidence="5">
    <location>
        <begin position="1"/>
        <end position="14"/>
    </location>
</feature>
<evidence type="ECO:0000256" key="5">
    <source>
        <dbReference type="SAM" id="MobiDB-lite"/>
    </source>
</evidence>
<feature type="compositionally biased region" description="Low complexity" evidence="5">
    <location>
        <begin position="33"/>
        <end position="45"/>
    </location>
</feature>
<reference evidence="6" key="2">
    <citation type="submission" date="2023-05" db="EMBL/GenBank/DDBJ databases">
        <authorList>
            <consortium name="Lawrence Berkeley National Laboratory"/>
            <person name="Steindorff A."/>
            <person name="Hensen N."/>
            <person name="Bonometti L."/>
            <person name="Westerberg I."/>
            <person name="Brannstrom I.O."/>
            <person name="Guillou S."/>
            <person name="Cros-Aarteil S."/>
            <person name="Calhoun S."/>
            <person name="Haridas S."/>
            <person name="Kuo A."/>
            <person name="Mondo S."/>
            <person name="Pangilinan J."/>
            <person name="Riley R."/>
            <person name="Labutti K."/>
            <person name="Andreopoulos B."/>
            <person name="Lipzen A."/>
            <person name="Chen C."/>
            <person name="Yanf M."/>
            <person name="Daum C."/>
            <person name="Ng V."/>
            <person name="Clum A."/>
            <person name="Ohm R."/>
            <person name="Martin F."/>
            <person name="Silar P."/>
            <person name="Natvig D."/>
            <person name="Lalanne C."/>
            <person name="Gautier V."/>
            <person name="Ament-Velasquez S.L."/>
            <person name="Kruys A."/>
            <person name="Hutchinson M.I."/>
            <person name="Powell A.J."/>
            <person name="Barry K."/>
            <person name="Miller A.N."/>
            <person name="Grigoriev I.V."/>
            <person name="Debuchy R."/>
            <person name="Gladieux P."/>
            <person name="Thoren M.H."/>
            <person name="Johannesson H."/>
        </authorList>
    </citation>
    <scope>NUCLEOTIDE SEQUENCE</scope>
    <source>
        <strain evidence="6">CBS 757.83</strain>
    </source>
</reference>
<feature type="compositionally biased region" description="Pro residues" evidence="5">
    <location>
        <begin position="91"/>
        <end position="101"/>
    </location>
</feature>
<evidence type="ECO:0000313" key="6">
    <source>
        <dbReference type="EMBL" id="KAK4100744.1"/>
    </source>
</evidence>
<dbReference type="AlphaFoldDB" id="A0AAN6Q1V5"/>
<dbReference type="EMBL" id="MU863639">
    <property type="protein sequence ID" value="KAK4100744.1"/>
    <property type="molecule type" value="Genomic_DNA"/>
</dbReference>
<organism evidence="6 7">
    <name type="scientific">Parathielavia hyrcaniae</name>
    <dbReference type="NCBI Taxonomy" id="113614"/>
    <lineage>
        <taxon>Eukaryota</taxon>
        <taxon>Fungi</taxon>
        <taxon>Dikarya</taxon>
        <taxon>Ascomycota</taxon>
        <taxon>Pezizomycotina</taxon>
        <taxon>Sordariomycetes</taxon>
        <taxon>Sordariomycetidae</taxon>
        <taxon>Sordariales</taxon>
        <taxon>Chaetomiaceae</taxon>
        <taxon>Parathielavia</taxon>
    </lineage>
</organism>
<dbReference type="Gene3D" id="2.60.120.920">
    <property type="match status" value="1"/>
</dbReference>
<dbReference type="GO" id="GO:0016020">
    <property type="term" value="C:membrane"/>
    <property type="evidence" value="ECO:0007669"/>
    <property type="project" value="UniProtKB-SubCell"/>
</dbReference>
<comment type="caution">
    <text evidence="6">The sequence shown here is derived from an EMBL/GenBank/DDBJ whole genome shotgun (WGS) entry which is preliminary data.</text>
</comment>
<proteinExistence type="predicted"/>
<feature type="region of interest" description="Disordered" evidence="5">
    <location>
        <begin position="1"/>
        <end position="169"/>
    </location>
</feature>
<keyword evidence="4" id="KW-0472">Membrane</keyword>
<protein>
    <recommendedName>
        <fullName evidence="8">SPRY domain-containing protein</fullName>
    </recommendedName>
</protein>
<dbReference type="InterPro" id="IPR035780">
    <property type="entry name" value="SPRY_Ssh4-like"/>
</dbReference>
<dbReference type="CDD" id="cd12910">
    <property type="entry name" value="SPRY_SSH4_like"/>
    <property type="match status" value="1"/>
</dbReference>
<evidence type="ECO:0000313" key="7">
    <source>
        <dbReference type="Proteomes" id="UP001305647"/>
    </source>
</evidence>
<keyword evidence="3" id="KW-1133">Transmembrane helix</keyword>
<reference evidence="6" key="1">
    <citation type="journal article" date="2023" name="Mol. Phylogenet. Evol.">
        <title>Genome-scale phylogeny and comparative genomics of the fungal order Sordariales.</title>
        <authorList>
            <person name="Hensen N."/>
            <person name="Bonometti L."/>
            <person name="Westerberg I."/>
            <person name="Brannstrom I.O."/>
            <person name="Guillou S."/>
            <person name="Cros-Aarteil S."/>
            <person name="Calhoun S."/>
            <person name="Haridas S."/>
            <person name="Kuo A."/>
            <person name="Mondo S."/>
            <person name="Pangilinan J."/>
            <person name="Riley R."/>
            <person name="LaButti K."/>
            <person name="Andreopoulos B."/>
            <person name="Lipzen A."/>
            <person name="Chen C."/>
            <person name="Yan M."/>
            <person name="Daum C."/>
            <person name="Ng V."/>
            <person name="Clum A."/>
            <person name="Steindorff A."/>
            <person name="Ohm R.A."/>
            <person name="Martin F."/>
            <person name="Silar P."/>
            <person name="Natvig D.O."/>
            <person name="Lalanne C."/>
            <person name="Gautier V."/>
            <person name="Ament-Velasquez S.L."/>
            <person name="Kruys A."/>
            <person name="Hutchinson M.I."/>
            <person name="Powell A.J."/>
            <person name="Barry K."/>
            <person name="Miller A.N."/>
            <person name="Grigoriev I.V."/>
            <person name="Debuchy R."/>
            <person name="Gladieux P."/>
            <person name="Hiltunen Thoren M."/>
            <person name="Johannesson H."/>
        </authorList>
    </citation>
    <scope>NUCLEOTIDE SEQUENCE</scope>
    <source>
        <strain evidence="6">CBS 757.83</strain>
    </source>
</reference>
<gene>
    <name evidence="6" type="ORF">N658DRAFT_524593</name>
</gene>
<dbReference type="InterPro" id="IPR043136">
    <property type="entry name" value="B30.2/SPRY_sf"/>
</dbReference>
<keyword evidence="2" id="KW-0812">Transmembrane</keyword>
<evidence type="ECO:0000256" key="1">
    <source>
        <dbReference type="ARBA" id="ARBA00004370"/>
    </source>
</evidence>
<dbReference type="Proteomes" id="UP001305647">
    <property type="component" value="Unassembled WGS sequence"/>
</dbReference>
<comment type="subcellular location">
    <subcellularLocation>
        <location evidence="1">Membrane</location>
    </subcellularLocation>
</comment>
<name>A0AAN6Q1V5_9PEZI</name>
<sequence>MCFGHKKDAGEGEPPRPAQNPQPHASETKASVPPQYHQQPPLYQQSAGHEYAPPTGPPPSQRPPVNMAGDDFAPPPGPPPSQRYQGGDDFAPPPGPPPSQRPPVGMAGDDFAPPPGPLPSHHAQNDLSYMAPPPRPPPSHHAQNDLGYMAPPPGPPPTESKSKHDWESVVPDTSLFPPPPNIFAGFDRSPAHNATEEEAEAGEKWCAQHPLTAPITLDGPAAAALHAHNPRLMQPDTFRGTLVCTASGLWSVATDSHARDSTIIAYPPLYTVTQHSPLSPSNPARQKTVYYEVQLAPHYANPPKGDICVALGFAALPYPSFRMPGWHRGSLAVHGDDGHKFVNDRWGGKSFTEPFAPGERLGIGMTFHRAEAGGRIETDVFVTRQGAEAGRWNLHEETDAEEDLPVTGLEGYHDLSCAVGTSGRTGLEVVFDPARWLFRPAGY</sequence>